<dbReference type="CDD" id="cd06222">
    <property type="entry name" value="RNase_H_like"/>
    <property type="match status" value="1"/>
</dbReference>
<dbReference type="AlphaFoldDB" id="A0A8S9GS13"/>
<dbReference type="InterPro" id="IPR036397">
    <property type="entry name" value="RNaseH_sf"/>
</dbReference>
<dbReference type="GO" id="GO:0004523">
    <property type="term" value="F:RNA-DNA hybrid ribonuclease activity"/>
    <property type="evidence" value="ECO:0007669"/>
    <property type="project" value="InterPro"/>
</dbReference>
<reference evidence="3" key="1">
    <citation type="submission" date="2019-12" db="EMBL/GenBank/DDBJ databases">
        <title>Genome sequencing and annotation of Brassica cretica.</title>
        <authorList>
            <person name="Studholme D.J."/>
            <person name="Sarris P.F."/>
        </authorList>
    </citation>
    <scope>NUCLEOTIDE SEQUENCE</scope>
    <source>
        <strain evidence="3">PFS-102/07</strain>
        <tissue evidence="3">Leaf</tissue>
    </source>
</reference>
<dbReference type="PANTHER" id="PTHR47074:SF49">
    <property type="entry name" value="POLYNUCLEOTIDYL TRANSFERASE, RIBONUCLEASE H-LIKE SUPERFAMILY PROTEIN"/>
    <property type="match status" value="1"/>
</dbReference>
<dbReference type="Gene3D" id="3.30.420.10">
    <property type="entry name" value="Ribonuclease H-like superfamily/Ribonuclease H"/>
    <property type="match status" value="1"/>
</dbReference>
<dbReference type="InterPro" id="IPR002156">
    <property type="entry name" value="RNaseH_domain"/>
</dbReference>
<dbReference type="InterPro" id="IPR044730">
    <property type="entry name" value="RNase_H-like_dom_plant"/>
</dbReference>
<dbReference type="GO" id="GO:0003676">
    <property type="term" value="F:nucleic acid binding"/>
    <property type="evidence" value="ECO:0007669"/>
    <property type="project" value="InterPro"/>
</dbReference>
<feature type="domain" description="RNase H type-1" evidence="2">
    <location>
        <begin position="98"/>
        <end position="218"/>
    </location>
</feature>
<dbReference type="InterPro" id="IPR052929">
    <property type="entry name" value="RNase_H-like_EbsB-rel"/>
</dbReference>
<accession>A0A8S9GS13</accession>
<dbReference type="EMBL" id="QGKY02001925">
    <property type="protein sequence ID" value="KAF2547276.1"/>
    <property type="molecule type" value="Genomic_DNA"/>
</dbReference>
<name>A0A8S9GS13_BRACR</name>
<dbReference type="PANTHER" id="PTHR47074">
    <property type="entry name" value="BNAC02G40300D PROTEIN"/>
    <property type="match status" value="1"/>
</dbReference>
<gene>
    <name evidence="3" type="ORF">F2Q70_00019745</name>
</gene>
<feature type="region of interest" description="Disordered" evidence="1">
    <location>
        <begin position="59"/>
        <end position="90"/>
    </location>
</feature>
<evidence type="ECO:0000259" key="2">
    <source>
        <dbReference type="Pfam" id="PF13456"/>
    </source>
</evidence>
<evidence type="ECO:0000256" key="1">
    <source>
        <dbReference type="SAM" id="MobiDB-lite"/>
    </source>
</evidence>
<dbReference type="Pfam" id="PF13456">
    <property type="entry name" value="RVT_3"/>
    <property type="match status" value="1"/>
</dbReference>
<feature type="compositionally biased region" description="Polar residues" evidence="1">
    <location>
        <begin position="81"/>
        <end position="90"/>
    </location>
</feature>
<protein>
    <recommendedName>
        <fullName evidence="2">RNase H type-1 domain-containing protein</fullName>
    </recommendedName>
</protein>
<dbReference type="SUPFAM" id="SSF53098">
    <property type="entry name" value="Ribonuclease H-like"/>
    <property type="match status" value="1"/>
</dbReference>
<sequence length="235" mass="26050">MMVKFRGALCLPPTGVQNPILPWIFWSIWTARNKLLFENRNMLPEEVVTGGIRLAREWNQAQKPMNLPKTPVNAPEGSSGGRATSRNLSDNSAITCTTDASWDATSKRAGLAWIFRENNRSIATQGSEIQHSVSSPLMAEALAIRSTLVMAAELEIPNLKIYSDSLTLIRVINTKMQDKEIYGILCDIHQISYVFGSISFSFLPRSQNREADELAKRCLRSSSFLSCNGSIGLNA</sequence>
<proteinExistence type="predicted"/>
<comment type="caution">
    <text evidence="3">The sequence shown here is derived from an EMBL/GenBank/DDBJ whole genome shotgun (WGS) entry which is preliminary data.</text>
</comment>
<dbReference type="InterPro" id="IPR012337">
    <property type="entry name" value="RNaseH-like_sf"/>
</dbReference>
<organism evidence="3">
    <name type="scientific">Brassica cretica</name>
    <name type="common">Mustard</name>
    <dbReference type="NCBI Taxonomy" id="69181"/>
    <lineage>
        <taxon>Eukaryota</taxon>
        <taxon>Viridiplantae</taxon>
        <taxon>Streptophyta</taxon>
        <taxon>Embryophyta</taxon>
        <taxon>Tracheophyta</taxon>
        <taxon>Spermatophyta</taxon>
        <taxon>Magnoliopsida</taxon>
        <taxon>eudicotyledons</taxon>
        <taxon>Gunneridae</taxon>
        <taxon>Pentapetalae</taxon>
        <taxon>rosids</taxon>
        <taxon>malvids</taxon>
        <taxon>Brassicales</taxon>
        <taxon>Brassicaceae</taxon>
        <taxon>Brassiceae</taxon>
        <taxon>Brassica</taxon>
    </lineage>
</organism>
<evidence type="ECO:0000313" key="3">
    <source>
        <dbReference type="EMBL" id="KAF2547276.1"/>
    </source>
</evidence>